<dbReference type="InterPro" id="IPR010998">
    <property type="entry name" value="Integrase_recombinase_N"/>
</dbReference>
<sequence>MRLIFATKDLHLVDRSFEGFPLLIGADGWPVEPVQSFLWHVLIESGESFSTLTWEAYGRRLYDYFAFLEANQLAWNDESLAHSFSILSRYKDWSIGELALDPRTVNSRLALVVRFYRWAKQRNLIAILPFGEKRIRAASHSGMLSHVSKPGAESTKISVMVRERRRLIKFLTKEQVKECLVFKTDPSHQILFHLMVRTGLRSCEARSFPLKYAFNPKLKKGLRQGQMISVALDPLDMNIKYDRPRTIDVPWSLMENMWSYSLYEREIRKSRSGEDASVLLLTNYGRPYSKSAVVDVMKSYERKCGFYVRAHMLRHTYGTYTLRALRKSKDFQGEPLLYIRDRLGHSDVQTTMIYLHLINQLEAQSVLAYEDEIDMMFMADSFTNIWGRTFVPEKKLQGYSAIGYEKFRCCWW</sequence>
<feature type="domain" description="Tyr recombinase" evidence="5">
    <location>
        <begin position="166"/>
        <end position="367"/>
    </location>
</feature>
<geneLocation type="plasmid" evidence="6 7">
    <name>p15628B_125</name>
</geneLocation>
<organism evidence="6 7">
    <name type="scientific">Providencia rettgeri</name>
    <dbReference type="NCBI Taxonomy" id="587"/>
    <lineage>
        <taxon>Bacteria</taxon>
        <taxon>Pseudomonadati</taxon>
        <taxon>Pseudomonadota</taxon>
        <taxon>Gammaproteobacteria</taxon>
        <taxon>Enterobacterales</taxon>
        <taxon>Morganellaceae</taxon>
        <taxon>Providencia</taxon>
    </lineage>
</organism>
<keyword evidence="3" id="KW-0238">DNA-binding</keyword>
<evidence type="ECO:0000256" key="4">
    <source>
        <dbReference type="ARBA" id="ARBA00023172"/>
    </source>
</evidence>
<dbReference type="EMBL" id="CP123374">
    <property type="protein sequence ID" value="WHT96024.1"/>
    <property type="molecule type" value="Genomic_DNA"/>
</dbReference>
<dbReference type="InterPro" id="IPR002104">
    <property type="entry name" value="Integrase_catalytic"/>
</dbReference>
<dbReference type="GO" id="GO:0015074">
    <property type="term" value="P:DNA integration"/>
    <property type="evidence" value="ECO:0007669"/>
    <property type="project" value="UniProtKB-KW"/>
</dbReference>
<dbReference type="GO" id="GO:0003677">
    <property type="term" value="F:DNA binding"/>
    <property type="evidence" value="ECO:0007669"/>
    <property type="project" value="UniProtKB-KW"/>
</dbReference>
<evidence type="ECO:0000259" key="5">
    <source>
        <dbReference type="PROSITE" id="PS51898"/>
    </source>
</evidence>
<reference evidence="6" key="1">
    <citation type="submission" date="2023-04" db="EMBL/GenBank/DDBJ databases">
        <title>Co-integrate Col3M blaNDM-1-harbouring plasmids in clinical Providencia rettgeri isolates from Argentina.</title>
        <authorList>
            <person name="de Belder D."/>
            <person name="Martino F."/>
            <person name="Tijet N."/>
            <person name="Melano R.G."/>
            <person name="Faccone D."/>
            <person name="de Mendieta J.M."/>
            <person name="Rapoport M."/>
            <person name="Albornoz E."/>
            <person name="Petroni A."/>
            <person name="Tuduri E."/>
            <person name="Derdoy L."/>
            <person name="Cogut S."/>
            <person name="Errecalde L."/>
            <person name="Pasteran F."/>
            <person name="Corso A."/>
            <person name="Gomez S.A."/>
        </authorList>
    </citation>
    <scope>NUCLEOTIDE SEQUENCE</scope>
    <source>
        <strain evidence="6">PreM15628</strain>
        <plasmid evidence="6">p15628B_125</plasmid>
    </source>
</reference>
<evidence type="ECO:0000256" key="1">
    <source>
        <dbReference type="ARBA" id="ARBA00008857"/>
    </source>
</evidence>
<evidence type="ECO:0000313" key="6">
    <source>
        <dbReference type="EMBL" id="WHT96024.1"/>
    </source>
</evidence>
<evidence type="ECO:0000256" key="3">
    <source>
        <dbReference type="ARBA" id="ARBA00023125"/>
    </source>
</evidence>
<dbReference type="CDD" id="cd00397">
    <property type="entry name" value="DNA_BRE_C"/>
    <property type="match status" value="1"/>
</dbReference>
<dbReference type="AlphaFoldDB" id="A0AAJ6G0T7"/>
<dbReference type="Proteomes" id="UP000682358">
    <property type="component" value="Plasmid p15628B_125"/>
</dbReference>
<dbReference type="Gene3D" id="1.10.150.130">
    <property type="match status" value="1"/>
</dbReference>
<dbReference type="Gene3D" id="1.10.443.10">
    <property type="entry name" value="Intergrase catalytic core"/>
    <property type="match status" value="1"/>
</dbReference>
<keyword evidence="2" id="KW-0229">DNA integration</keyword>
<evidence type="ECO:0000256" key="2">
    <source>
        <dbReference type="ARBA" id="ARBA00022908"/>
    </source>
</evidence>
<dbReference type="GO" id="GO:0006310">
    <property type="term" value="P:DNA recombination"/>
    <property type="evidence" value="ECO:0007669"/>
    <property type="project" value="UniProtKB-KW"/>
</dbReference>
<dbReference type="SUPFAM" id="SSF56349">
    <property type="entry name" value="DNA breaking-rejoining enzymes"/>
    <property type="match status" value="1"/>
</dbReference>
<dbReference type="Pfam" id="PF00589">
    <property type="entry name" value="Phage_integrase"/>
    <property type="match status" value="1"/>
</dbReference>
<keyword evidence="6" id="KW-0614">Plasmid</keyword>
<dbReference type="PANTHER" id="PTHR30349">
    <property type="entry name" value="PHAGE INTEGRASE-RELATED"/>
    <property type="match status" value="1"/>
</dbReference>
<dbReference type="InterPro" id="IPR004107">
    <property type="entry name" value="Integrase_SAM-like_N"/>
</dbReference>
<keyword evidence="4" id="KW-0233">DNA recombination</keyword>
<dbReference type="InterPro" id="IPR050090">
    <property type="entry name" value="Tyrosine_recombinase_XerCD"/>
</dbReference>
<proteinExistence type="inferred from homology"/>
<evidence type="ECO:0000313" key="7">
    <source>
        <dbReference type="Proteomes" id="UP000682358"/>
    </source>
</evidence>
<dbReference type="InterPro" id="IPR013762">
    <property type="entry name" value="Integrase-like_cat_sf"/>
</dbReference>
<accession>A0AAJ6G0T7</accession>
<dbReference type="InterPro" id="IPR011010">
    <property type="entry name" value="DNA_brk_join_enz"/>
</dbReference>
<dbReference type="Pfam" id="PF02899">
    <property type="entry name" value="Phage_int_SAM_1"/>
    <property type="match status" value="1"/>
</dbReference>
<gene>
    <name evidence="6" type="ORF">KOF27_22380</name>
</gene>
<name>A0AAJ6G0T7_PRORE</name>
<protein>
    <submittedName>
        <fullName evidence="6">Tyrosine-type recombinase/integrase</fullName>
    </submittedName>
</protein>
<dbReference type="PROSITE" id="PS51898">
    <property type="entry name" value="TYR_RECOMBINASE"/>
    <property type="match status" value="1"/>
</dbReference>
<comment type="similarity">
    <text evidence="1">Belongs to the 'phage' integrase family.</text>
</comment>
<dbReference type="PANTHER" id="PTHR30349:SF64">
    <property type="entry name" value="PROPHAGE INTEGRASE INTD-RELATED"/>
    <property type="match status" value="1"/>
</dbReference>